<evidence type="ECO:0000256" key="1">
    <source>
        <dbReference type="ARBA" id="ARBA00007637"/>
    </source>
</evidence>
<comment type="caution">
    <text evidence="3">The sequence shown here is derived from an EMBL/GenBank/DDBJ whole genome shotgun (WGS) entry which is preliminary data.</text>
</comment>
<sequence>MAVLITGGYGQLGSWLAHQFASQDKEIIALDTTDKDLDYLKGVKSKITFVRADVLNFSKLVEIFIQYKDKIEGVIHTVAMTADPSFYGNPYYGLDLNLRGTINILELTRLFKIKKLLYVSSGAVYGEVEDNPSEITHPLHPADLYGASKAASELIGEQYENHFGLDFRIVRPYFFFGPGRLPSEQTQLFKSLLGPLESLPNLELEKGAEQRLGFTYIEDIARGTYLLYQAENPKYKTVNICSEEPVSFLEMVRLAQKYSDKPTSVKIGPGKLFPRGETLDISIAKKELGFHPRYSVEEGMKKYARWVKENRRSQGTINT</sequence>
<dbReference type="InterPro" id="IPR036291">
    <property type="entry name" value="NAD(P)-bd_dom_sf"/>
</dbReference>
<dbReference type="Gene3D" id="3.40.50.720">
    <property type="entry name" value="NAD(P)-binding Rossmann-like Domain"/>
    <property type="match status" value="1"/>
</dbReference>
<name>A0A0F9FLP5_9ZZZZ</name>
<dbReference type="Pfam" id="PF01370">
    <property type="entry name" value="Epimerase"/>
    <property type="match status" value="1"/>
</dbReference>
<dbReference type="EMBL" id="LAZR01020875">
    <property type="protein sequence ID" value="KKL87284.1"/>
    <property type="molecule type" value="Genomic_DNA"/>
</dbReference>
<gene>
    <name evidence="3" type="ORF">LCGC14_1936260</name>
</gene>
<evidence type="ECO:0000259" key="2">
    <source>
        <dbReference type="Pfam" id="PF01370"/>
    </source>
</evidence>
<dbReference type="PANTHER" id="PTHR43000">
    <property type="entry name" value="DTDP-D-GLUCOSE 4,6-DEHYDRATASE-RELATED"/>
    <property type="match status" value="1"/>
</dbReference>
<proteinExistence type="inferred from homology"/>
<protein>
    <recommendedName>
        <fullName evidence="2">NAD-dependent epimerase/dehydratase domain-containing protein</fullName>
    </recommendedName>
</protein>
<evidence type="ECO:0000313" key="3">
    <source>
        <dbReference type="EMBL" id="KKL87284.1"/>
    </source>
</evidence>
<comment type="similarity">
    <text evidence="1">Belongs to the NAD(P)-dependent epimerase/dehydratase family.</text>
</comment>
<dbReference type="SUPFAM" id="SSF51735">
    <property type="entry name" value="NAD(P)-binding Rossmann-fold domains"/>
    <property type="match status" value="1"/>
</dbReference>
<feature type="domain" description="NAD-dependent epimerase/dehydratase" evidence="2">
    <location>
        <begin position="3"/>
        <end position="241"/>
    </location>
</feature>
<organism evidence="3">
    <name type="scientific">marine sediment metagenome</name>
    <dbReference type="NCBI Taxonomy" id="412755"/>
    <lineage>
        <taxon>unclassified sequences</taxon>
        <taxon>metagenomes</taxon>
        <taxon>ecological metagenomes</taxon>
    </lineage>
</organism>
<dbReference type="AlphaFoldDB" id="A0A0F9FLP5"/>
<accession>A0A0F9FLP5</accession>
<dbReference type="InterPro" id="IPR001509">
    <property type="entry name" value="Epimerase_deHydtase"/>
</dbReference>
<reference evidence="3" key="1">
    <citation type="journal article" date="2015" name="Nature">
        <title>Complex archaea that bridge the gap between prokaryotes and eukaryotes.</title>
        <authorList>
            <person name="Spang A."/>
            <person name="Saw J.H."/>
            <person name="Jorgensen S.L."/>
            <person name="Zaremba-Niedzwiedzka K."/>
            <person name="Martijn J."/>
            <person name="Lind A.E."/>
            <person name="van Eijk R."/>
            <person name="Schleper C."/>
            <person name="Guy L."/>
            <person name="Ettema T.J."/>
        </authorList>
    </citation>
    <scope>NUCLEOTIDE SEQUENCE</scope>
</reference>